<protein>
    <submittedName>
        <fullName evidence="2">Helix-turn-helix domain-containing protein</fullName>
    </submittedName>
</protein>
<sequence length="150" mass="16370">MCRTCAPPPPALSNEIVTLSAGTDKTRREEARFPPPVEAGGLLRADLMAGYHHTRWMRSEFEAEDPERIAIREALAFGKALYDRRMALGLSVATLAERAGMTEDEIECIEEGGTTPTIPLLRHLAAALDADVRLTAGHDLGSMWFEAHAA</sequence>
<dbReference type="SMART" id="SM00530">
    <property type="entry name" value="HTH_XRE"/>
    <property type="match status" value="1"/>
</dbReference>
<dbReference type="PROSITE" id="PS50943">
    <property type="entry name" value="HTH_CROC1"/>
    <property type="match status" value="1"/>
</dbReference>
<dbReference type="EMBL" id="JBIAXI010000050">
    <property type="protein sequence ID" value="MFF4779456.1"/>
    <property type="molecule type" value="Genomic_DNA"/>
</dbReference>
<organism evidence="2 3">
    <name type="scientific">Microtetraspora fusca</name>
    <dbReference type="NCBI Taxonomy" id="1997"/>
    <lineage>
        <taxon>Bacteria</taxon>
        <taxon>Bacillati</taxon>
        <taxon>Actinomycetota</taxon>
        <taxon>Actinomycetes</taxon>
        <taxon>Streptosporangiales</taxon>
        <taxon>Streptosporangiaceae</taxon>
        <taxon>Microtetraspora</taxon>
    </lineage>
</organism>
<reference evidence="2 3" key="1">
    <citation type="submission" date="2024-10" db="EMBL/GenBank/DDBJ databases">
        <title>The Natural Products Discovery Center: Release of the First 8490 Sequenced Strains for Exploring Actinobacteria Biosynthetic Diversity.</title>
        <authorList>
            <person name="Kalkreuter E."/>
            <person name="Kautsar S.A."/>
            <person name="Yang D."/>
            <person name="Bader C.D."/>
            <person name="Teijaro C.N."/>
            <person name="Fluegel L."/>
            <person name="Davis C.M."/>
            <person name="Simpson J.R."/>
            <person name="Lauterbach L."/>
            <person name="Steele A.D."/>
            <person name="Gui C."/>
            <person name="Meng S."/>
            <person name="Li G."/>
            <person name="Viehrig K."/>
            <person name="Ye F."/>
            <person name="Su P."/>
            <person name="Kiefer A.F."/>
            <person name="Nichols A."/>
            <person name="Cepeda A.J."/>
            <person name="Yan W."/>
            <person name="Fan B."/>
            <person name="Jiang Y."/>
            <person name="Adhikari A."/>
            <person name="Zheng C.-J."/>
            <person name="Schuster L."/>
            <person name="Cowan T.M."/>
            <person name="Smanski M.J."/>
            <person name="Chevrette M.G."/>
            <person name="De Carvalho L.P.S."/>
            <person name="Shen B."/>
        </authorList>
    </citation>
    <scope>NUCLEOTIDE SEQUENCE [LARGE SCALE GENOMIC DNA]</scope>
    <source>
        <strain evidence="2 3">NPDC001281</strain>
    </source>
</reference>
<name>A0ABW6VJB0_MICFU</name>
<accession>A0ABW6VJB0</accession>
<evidence type="ECO:0000259" key="1">
    <source>
        <dbReference type="PROSITE" id="PS50943"/>
    </source>
</evidence>
<feature type="domain" description="HTH cro/C1-type" evidence="1">
    <location>
        <begin position="81"/>
        <end position="135"/>
    </location>
</feature>
<dbReference type="InterPro" id="IPR001387">
    <property type="entry name" value="Cro/C1-type_HTH"/>
</dbReference>
<dbReference type="InterPro" id="IPR010982">
    <property type="entry name" value="Lambda_DNA-bd_dom_sf"/>
</dbReference>
<dbReference type="Pfam" id="PF13560">
    <property type="entry name" value="HTH_31"/>
    <property type="match status" value="1"/>
</dbReference>
<evidence type="ECO:0000313" key="3">
    <source>
        <dbReference type="Proteomes" id="UP001602119"/>
    </source>
</evidence>
<gene>
    <name evidence="2" type="ORF">ACFY05_42240</name>
</gene>
<dbReference type="RefSeq" id="WP_387348241.1">
    <property type="nucleotide sequence ID" value="NZ_JBIAXI010000050.1"/>
</dbReference>
<proteinExistence type="predicted"/>
<evidence type="ECO:0000313" key="2">
    <source>
        <dbReference type="EMBL" id="MFF4779456.1"/>
    </source>
</evidence>
<dbReference type="Gene3D" id="1.10.260.40">
    <property type="entry name" value="lambda repressor-like DNA-binding domains"/>
    <property type="match status" value="1"/>
</dbReference>
<dbReference type="Proteomes" id="UP001602119">
    <property type="component" value="Unassembled WGS sequence"/>
</dbReference>
<dbReference type="CDD" id="cd00093">
    <property type="entry name" value="HTH_XRE"/>
    <property type="match status" value="1"/>
</dbReference>
<comment type="caution">
    <text evidence="2">The sequence shown here is derived from an EMBL/GenBank/DDBJ whole genome shotgun (WGS) entry which is preliminary data.</text>
</comment>
<dbReference type="SUPFAM" id="SSF47413">
    <property type="entry name" value="lambda repressor-like DNA-binding domains"/>
    <property type="match status" value="1"/>
</dbReference>
<keyword evidence="3" id="KW-1185">Reference proteome</keyword>